<gene>
    <name evidence="1" type="ORF">F5X68DRAFT_207844</name>
</gene>
<keyword evidence="2" id="KW-1185">Reference proteome</keyword>
<dbReference type="EMBL" id="JAGSXJ010000012">
    <property type="protein sequence ID" value="KAH6686746.1"/>
    <property type="molecule type" value="Genomic_DNA"/>
</dbReference>
<name>A0A9P8VAQ1_9PEZI</name>
<accession>A0A9P8VAQ1</accession>
<proteinExistence type="predicted"/>
<dbReference type="AlphaFoldDB" id="A0A9P8VAQ1"/>
<evidence type="ECO:0000313" key="2">
    <source>
        <dbReference type="Proteomes" id="UP000770015"/>
    </source>
</evidence>
<protein>
    <submittedName>
        <fullName evidence="1">Uncharacterized protein</fullName>
    </submittedName>
</protein>
<sequence length="98" mass="10738">MPRLFIVAPGVGYGFIFWTNVACDVDDPEADVEVILELVAWKEGEDSYFGGESFLGGAVRVDKGNVGVFWIVGDRMGLIWHGGGQVLDSTKEVYKIEP</sequence>
<reference evidence="1" key="1">
    <citation type="journal article" date="2021" name="Nat. Commun.">
        <title>Genetic determinants of endophytism in the Arabidopsis root mycobiome.</title>
        <authorList>
            <person name="Mesny F."/>
            <person name="Miyauchi S."/>
            <person name="Thiergart T."/>
            <person name="Pickel B."/>
            <person name="Atanasova L."/>
            <person name="Karlsson M."/>
            <person name="Huettel B."/>
            <person name="Barry K.W."/>
            <person name="Haridas S."/>
            <person name="Chen C."/>
            <person name="Bauer D."/>
            <person name="Andreopoulos W."/>
            <person name="Pangilinan J."/>
            <person name="LaButti K."/>
            <person name="Riley R."/>
            <person name="Lipzen A."/>
            <person name="Clum A."/>
            <person name="Drula E."/>
            <person name="Henrissat B."/>
            <person name="Kohler A."/>
            <person name="Grigoriev I.V."/>
            <person name="Martin F.M."/>
            <person name="Hacquard S."/>
        </authorList>
    </citation>
    <scope>NUCLEOTIDE SEQUENCE</scope>
    <source>
        <strain evidence="1">MPI-SDFR-AT-0117</strain>
    </source>
</reference>
<organism evidence="1 2">
    <name type="scientific">Plectosphaerella plurivora</name>
    <dbReference type="NCBI Taxonomy" id="936078"/>
    <lineage>
        <taxon>Eukaryota</taxon>
        <taxon>Fungi</taxon>
        <taxon>Dikarya</taxon>
        <taxon>Ascomycota</taxon>
        <taxon>Pezizomycotina</taxon>
        <taxon>Sordariomycetes</taxon>
        <taxon>Hypocreomycetidae</taxon>
        <taxon>Glomerellales</taxon>
        <taxon>Plectosphaerellaceae</taxon>
        <taxon>Plectosphaerella</taxon>
    </lineage>
</organism>
<evidence type="ECO:0000313" key="1">
    <source>
        <dbReference type="EMBL" id="KAH6686746.1"/>
    </source>
</evidence>
<dbReference type="Proteomes" id="UP000770015">
    <property type="component" value="Unassembled WGS sequence"/>
</dbReference>
<comment type="caution">
    <text evidence="1">The sequence shown here is derived from an EMBL/GenBank/DDBJ whole genome shotgun (WGS) entry which is preliminary data.</text>
</comment>